<evidence type="ECO:0000313" key="2">
    <source>
        <dbReference type="EMBL" id="KAG1807521.1"/>
    </source>
</evidence>
<dbReference type="Proteomes" id="UP000807769">
    <property type="component" value="Unassembled WGS sequence"/>
</dbReference>
<proteinExistence type="predicted"/>
<sequence>MDLGGRGQDMQMVGDKDAKVRESALIVIGHPTTLRKLTKDCADAELTDSPESEEDQTNEDWESDLQPCEGNSERERCDDDGGEEVQEDVDDDQEDFEQDDNLEESSVNDPDDIPDDVPDEDNDHIRAASVHHYHHVPQTVYPSNSNFMSVQMAYVAAMAILQGTECKIILIAAPVPELTDPATPKSLEPADTAVPGGWTAASRLVPADTDTSKTCSSMLDPYVCGVSFILYGVRHP</sequence>
<reference evidence="2" key="1">
    <citation type="journal article" date="2020" name="New Phytol.">
        <title>Comparative genomics reveals dynamic genome evolution in host specialist ectomycorrhizal fungi.</title>
        <authorList>
            <person name="Lofgren L.A."/>
            <person name="Nguyen N.H."/>
            <person name="Vilgalys R."/>
            <person name="Ruytinx J."/>
            <person name="Liao H.L."/>
            <person name="Branco S."/>
            <person name="Kuo A."/>
            <person name="LaButti K."/>
            <person name="Lipzen A."/>
            <person name="Andreopoulos W."/>
            <person name="Pangilinan J."/>
            <person name="Riley R."/>
            <person name="Hundley H."/>
            <person name="Na H."/>
            <person name="Barry K."/>
            <person name="Grigoriev I.V."/>
            <person name="Stajich J.E."/>
            <person name="Kennedy P.G."/>
        </authorList>
    </citation>
    <scope>NUCLEOTIDE SEQUENCE</scope>
    <source>
        <strain evidence="2">MN1</strain>
    </source>
</reference>
<dbReference type="GeneID" id="64627440"/>
<feature type="compositionally biased region" description="Acidic residues" evidence="1">
    <location>
        <begin position="80"/>
        <end position="103"/>
    </location>
</feature>
<keyword evidence="3" id="KW-1185">Reference proteome</keyword>
<gene>
    <name evidence="2" type="ORF">BJ212DRAFT_1303475</name>
</gene>
<evidence type="ECO:0000313" key="3">
    <source>
        <dbReference type="Proteomes" id="UP000807769"/>
    </source>
</evidence>
<feature type="compositionally biased region" description="Acidic residues" evidence="1">
    <location>
        <begin position="109"/>
        <end position="122"/>
    </location>
</feature>
<feature type="region of interest" description="Disordered" evidence="1">
    <location>
        <begin position="29"/>
        <end position="122"/>
    </location>
</feature>
<dbReference type="RefSeq" id="XP_041188124.1">
    <property type="nucleotide sequence ID" value="XM_041333423.1"/>
</dbReference>
<evidence type="ECO:0000256" key="1">
    <source>
        <dbReference type="SAM" id="MobiDB-lite"/>
    </source>
</evidence>
<protein>
    <submittedName>
        <fullName evidence="2">Uncharacterized protein</fullName>
    </submittedName>
</protein>
<feature type="compositionally biased region" description="Acidic residues" evidence="1">
    <location>
        <begin position="43"/>
        <end position="63"/>
    </location>
</feature>
<comment type="caution">
    <text evidence="2">The sequence shown here is derived from an EMBL/GenBank/DDBJ whole genome shotgun (WGS) entry which is preliminary data.</text>
</comment>
<dbReference type="EMBL" id="JABBWG010000043">
    <property type="protein sequence ID" value="KAG1807521.1"/>
    <property type="molecule type" value="Genomic_DNA"/>
</dbReference>
<accession>A0A9P7J7U9</accession>
<organism evidence="2 3">
    <name type="scientific">Suillus subaureus</name>
    <dbReference type="NCBI Taxonomy" id="48587"/>
    <lineage>
        <taxon>Eukaryota</taxon>
        <taxon>Fungi</taxon>
        <taxon>Dikarya</taxon>
        <taxon>Basidiomycota</taxon>
        <taxon>Agaricomycotina</taxon>
        <taxon>Agaricomycetes</taxon>
        <taxon>Agaricomycetidae</taxon>
        <taxon>Boletales</taxon>
        <taxon>Suillineae</taxon>
        <taxon>Suillaceae</taxon>
        <taxon>Suillus</taxon>
    </lineage>
</organism>
<dbReference type="AlphaFoldDB" id="A0A9P7J7U9"/>
<name>A0A9P7J7U9_9AGAM</name>